<organism evidence="2 3">
    <name type="scientific">Melittangium boletus DSM 14713</name>
    <dbReference type="NCBI Taxonomy" id="1294270"/>
    <lineage>
        <taxon>Bacteria</taxon>
        <taxon>Pseudomonadati</taxon>
        <taxon>Myxococcota</taxon>
        <taxon>Myxococcia</taxon>
        <taxon>Myxococcales</taxon>
        <taxon>Cystobacterineae</taxon>
        <taxon>Archangiaceae</taxon>
        <taxon>Melittangium</taxon>
    </lineage>
</organism>
<keyword evidence="3" id="KW-1185">Reference proteome</keyword>
<evidence type="ECO:0000313" key="2">
    <source>
        <dbReference type="EMBL" id="ATB30422.1"/>
    </source>
</evidence>
<accession>A0A250IGX8</accession>
<evidence type="ECO:0000256" key="1">
    <source>
        <dbReference type="SAM" id="MobiDB-lite"/>
    </source>
</evidence>
<protein>
    <submittedName>
        <fullName evidence="2">Uncharacterized protein</fullName>
    </submittedName>
</protein>
<reference evidence="2 3" key="1">
    <citation type="submission" date="2017-06" db="EMBL/GenBank/DDBJ databases">
        <authorList>
            <person name="Kim H.J."/>
            <person name="Triplett B.A."/>
        </authorList>
    </citation>
    <scope>NUCLEOTIDE SEQUENCE [LARGE SCALE GENOMIC DNA]</scope>
    <source>
        <strain evidence="2 3">DSM 14713</strain>
    </source>
</reference>
<sequence>MKKGRGGPLMGPPERCARSVDRPRSALGVHACPGRAPHQVRGRGPTGCLEPQHHAAWGGPRAGAHLAPAVGKPRCSRIARTPQAPFTYATTLRRPPHPTQANTSKSNVLLSNSAQSTRGVLSFLRSLLAAASSPALASSAPAGGSLHDAFSDPEWIRLRSSRTWRRGYSRYPFIGCRFGPLAPLVPAPPVLPGVLAVGVHALEVRHGHAHVNTTSKGRINRSSA</sequence>
<dbReference type="Proteomes" id="UP000217289">
    <property type="component" value="Chromosome"/>
</dbReference>
<gene>
    <name evidence="2" type="ORF">MEBOL_003883</name>
</gene>
<dbReference type="KEGG" id="mbd:MEBOL_003883"/>
<evidence type="ECO:0000313" key="3">
    <source>
        <dbReference type="Proteomes" id="UP000217289"/>
    </source>
</evidence>
<dbReference type="AlphaFoldDB" id="A0A250IGX8"/>
<dbReference type="EMBL" id="CP022163">
    <property type="protein sequence ID" value="ATB30422.1"/>
    <property type="molecule type" value="Genomic_DNA"/>
</dbReference>
<name>A0A250IGX8_9BACT</name>
<feature type="region of interest" description="Disordered" evidence="1">
    <location>
        <begin position="1"/>
        <end position="21"/>
    </location>
</feature>
<proteinExistence type="predicted"/>